<dbReference type="SMART" id="SM00020">
    <property type="entry name" value="Tryp_SPc"/>
    <property type="match status" value="1"/>
</dbReference>
<dbReference type="OMA" id="MNVMKKV"/>
<keyword evidence="6" id="KW-1185">Reference proteome</keyword>
<feature type="chain" id="PRO_5002809668" evidence="3">
    <location>
        <begin position="23"/>
        <end position="457"/>
    </location>
</feature>
<dbReference type="OrthoDB" id="5949700at2759"/>
<accession>B4HXS4</accession>
<dbReference type="AlphaFoldDB" id="B4HXS4"/>
<dbReference type="CDD" id="cd00190">
    <property type="entry name" value="Tryp_SPc"/>
    <property type="match status" value="1"/>
</dbReference>
<sequence>MDSMYGIIAIVSLILVAGQVQAQGQSCGGSDNHHCVARHMCKNQIDFRMAMSYRNLGCVSTGICCPKNRTIQEPVVIINEPIADPHCGFVNSKGVTFSFSDDGTGLAQEGEVPWMVALLDARTRSYVAGGALIAPHVVITARQRSENMNANQLVVRAGEWDFNTATEQFPHVDVPIRSIVRHPGFSLETGGNNVALVFLRRSLTSSRHINSICMPSAPKNYDFTRCIFTGWGKNSFDDSSYMNVMKKVLLPVVPSRTCEQQLRPYYGNDFKLDNSLMCAGGEPGKDSCAGDGGSPLACPMKDNPNRYELAGIVNFGVSCGLPGVPAVYTSVANVIGWIVMETNKGPIPEEREEVPYASPALSAGTHLQQWNQPNYGGHPTSYPNVDSIPWQVLETNSDLASSPYVSYHPVEDSGINISSGDHGNEQQIIKPIQEDKPNEPDDFFNSVFSTTMEYSFD</sequence>
<evidence type="ECO:0000256" key="3">
    <source>
        <dbReference type="SAM" id="SignalP"/>
    </source>
</evidence>
<proteinExistence type="inferred from homology"/>
<dbReference type="GO" id="GO:0004252">
    <property type="term" value="F:serine-type endopeptidase activity"/>
    <property type="evidence" value="ECO:0007669"/>
    <property type="project" value="InterPro"/>
</dbReference>
<evidence type="ECO:0000256" key="2">
    <source>
        <dbReference type="ARBA" id="ARBA00024195"/>
    </source>
</evidence>
<organism evidence="6">
    <name type="scientific">Drosophila sechellia</name>
    <name type="common">Fruit fly</name>
    <dbReference type="NCBI Taxonomy" id="7238"/>
    <lineage>
        <taxon>Eukaryota</taxon>
        <taxon>Metazoa</taxon>
        <taxon>Ecdysozoa</taxon>
        <taxon>Arthropoda</taxon>
        <taxon>Hexapoda</taxon>
        <taxon>Insecta</taxon>
        <taxon>Pterygota</taxon>
        <taxon>Neoptera</taxon>
        <taxon>Endopterygota</taxon>
        <taxon>Diptera</taxon>
        <taxon>Brachycera</taxon>
        <taxon>Muscomorpha</taxon>
        <taxon>Ephydroidea</taxon>
        <taxon>Drosophilidae</taxon>
        <taxon>Drosophila</taxon>
        <taxon>Sophophora</taxon>
    </lineage>
</organism>
<dbReference type="STRING" id="7238.B4HXS4"/>
<dbReference type="PANTHER" id="PTHR24256">
    <property type="entry name" value="TRYPTASE-RELATED"/>
    <property type="match status" value="1"/>
</dbReference>
<evidence type="ECO:0000313" key="5">
    <source>
        <dbReference type="EMBL" id="EDW51854.1"/>
    </source>
</evidence>
<keyword evidence="1" id="KW-1015">Disulfide bond</keyword>
<dbReference type="Proteomes" id="UP000001292">
    <property type="component" value="Unassembled WGS sequence"/>
</dbReference>
<dbReference type="InterPro" id="IPR051487">
    <property type="entry name" value="Ser/Thr_Proteases_Immune/Dev"/>
</dbReference>
<dbReference type="FunFam" id="2.40.10.10:FF:000002">
    <property type="entry name" value="Transmembrane protease serine"/>
    <property type="match status" value="1"/>
</dbReference>
<gene>
    <name evidence="5" type="primary">Dsec\GM16118</name>
    <name evidence="5" type="ORF">Dsec_GM16118</name>
</gene>
<evidence type="ECO:0000313" key="6">
    <source>
        <dbReference type="Proteomes" id="UP000001292"/>
    </source>
</evidence>
<reference evidence="5 6" key="1">
    <citation type="journal article" date="2007" name="Nature">
        <title>Evolution of genes and genomes on the Drosophila phylogeny.</title>
        <authorList>
            <consortium name="Drosophila 12 Genomes Consortium"/>
            <person name="Clark A.G."/>
            <person name="Eisen M.B."/>
            <person name="Smith D.R."/>
            <person name="Bergman C.M."/>
            <person name="Oliver B."/>
            <person name="Markow T.A."/>
            <person name="Kaufman T.C."/>
            <person name="Kellis M."/>
            <person name="Gelbart W."/>
            <person name="Iyer V.N."/>
            <person name="Pollard D.A."/>
            <person name="Sackton T.B."/>
            <person name="Larracuente A.M."/>
            <person name="Singh N.D."/>
            <person name="Abad J.P."/>
            <person name="Abt D.N."/>
            <person name="Adryan B."/>
            <person name="Aguade M."/>
            <person name="Akashi H."/>
            <person name="Anderson W.W."/>
            <person name="Aquadro C.F."/>
            <person name="Ardell D.H."/>
            <person name="Arguello R."/>
            <person name="Artieri C.G."/>
            <person name="Barbash D.A."/>
            <person name="Barker D."/>
            <person name="Barsanti P."/>
            <person name="Batterham P."/>
            <person name="Batzoglou S."/>
            <person name="Begun D."/>
            <person name="Bhutkar A."/>
            <person name="Blanco E."/>
            <person name="Bosak S.A."/>
            <person name="Bradley R.K."/>
            <person name="Brand A.D."/>
            <person name="Brent M.R."/>
            <person name="Brooks A.N."/>
            <person name="Brown R.H."/>
            <person name="Butlin R.K."/>
            <person name="Caggese C."/>
            <person name="Calvi B.R."/>
            <person name="Bernardo de Carvalho A."/>
            <person name="Caspi A."/>
            <person name="Castrezana S."/>
            <person name="Celniker S.E."/>
            <person name="Chang J.L."/>
            <person name="Chapple C."/>
            <person name="Chatterji S."/>
            <person name="Chinwalla A."/>
            <person name="Civetta A."/>
            <person name="Clifton S.W."/>
            <person name="Comeron J.M."/>
            <person name="Costello J.C."/>
            <person name="Coyne J.A."/>
            <person name="Daub J."/>
            <person name="David R.G."/>
            <person name="Delcher A.L."/>
            <person name="Delehaunty K."/>
            <person name="Do C.B."/>
            <person name="Ebling H."/>
            <person name="Edwards K."/>
            <person name="Eickbush T."/>
            <person name="Evans J.D."/>
            <person name="Filipski A."/>
            <person name="Findeiss S."/>
            <person name="Freyhult E."/>
            <person name="Fulton L."/>
            <person name="Fulton R."/>
            <person name="Garcia A.C."/>
            <person name="Gardiner A."/>
            <person name="Garfield D.A."/>
            <person name="Garvin B.E."/>
            <person name="Gibson G."/>
            <person name="Gilbert D."/>
            <person name="Gnerre S."/>
            <person name="Godfrey J."/>
            <person name="Good R."/>
            <person name="Gotea V."/>
            <person name="Gravely B."/>
            <person name="Greenberg A.J."/>
            <person name="Griffiths-Jones S."/>
            <person name="Gross S."/>
            <person name="Guigo R."/>
            <person name="Gustafson E.A."/>
            <person name="Haerty W."/>
            <person name="Hahn M.W."/>
            <person name="Halligan D.L."/>
            <person name="Halpern A.L."/>
            <person name="Halter G.M."/>
            <person name="Han M.V."/>
            <person name="Heger A."/>
            <person name="Hillier L."/>
            <person name="Hinrichs A.S."/>
            <person name="Holmes I."/>
            <person name="Hoskins R.A."/>
            <person name="Hubisz M.J."/>
            <person name="Hultmark D."/>
            <person name="Huntley M.A."/>
            <person name="Jaffe D.B."/>
            <person name="Jagadeeshan S."/>
            <person name="Jeck W.R."/>
            <person name="Johnson J."/>
            <person name="Jones C.D."/>
            <person name="Jordan W.C."/>
            <person name="Karpen G.H."/>
            <person name="Kataoka E."/>
            <person name="Keightley P.D."/>
            <person name="Kheradpour P."/>
            <person name="Kirkness E.F."/>
            <person name="Koerich L.B."/>
            <person name="Kristiansen K."/>
            <person name="Kudrna D."/>
            <person name="Kulathinal R.J."/>
            <person name="Kumar S."/>
            <person name="Kwok R."/>
            <person name="Lander E."/>
            <person name="Langley C.H."/>
            <person name="Lapoint R."/>
            <person name="Lazzaro B.P."/>
            <person name="Lee S.J."/>
            <person name="Levesque L."/>
            <person name="Li R."/>
            <person name="Lin C.F."/>
            <person name="Lin M.F."/>
            <person name="Lindblad-Toh K."/>
            <person name="Llopart A."/>
            <person name="Long M."/>
            <person name="Low L."/>
            <person name="Lozovsky E."/>
            <person name="Lu J."/>
            <person name="Luo M."/>
            <person name="Machado C.A."/>
            <person name="Makalowski W."/>
            <person name="Marzo M."/>
            <person name="Matsuda M."/>
            <person name="Matzkin L."/>
            <person name="McAllister B."/>
            <person name="McBride C.S."/>
            <person name="McKernan B."/>
            <person name="McKernan K."/>
            <person name="Mendez-Lago M."/>
            <person name="Minx P."/>
            <person name="Mollenhauer M.U."/>
            <person name="Montooth K."/>
            <person name="Mount S.M."/>
            <person name="Mu X."/>
            <person name="Myers E."/>
            <person name="Negre B."/>
            <person name="Newfeld S."/>
            <person name="Nielsen R."/>
            <person name="Noor M.A."/>
            <person name="O'Grady P."/>
            <person name="Pachter L."/>
            <person name="Papaceit M."/>
            <person name="Parisi M.J."/>
            <person name="Parisi M."/>
            <person name="Parts L."/>
            <person name="Pedersen J.S."/>
            <person name="Pesole G."/>
            <person name="Phillippy A.M."/>
            <person name="Ponting C.P."/>
            <person name="Pop M."/>
            <person name="Porcelli D."/>
            <person name="Powell J.R."/>
            <person name="Prohaska S."/>
            <person name="Pruitt K."/>
            <person name="Puig M."/>
            <person name="Quesneville H."/>
            <person name="Ram K.R."/>
            <person name="Rand D."/>
            <person name="Rasmussen M.D."/>
            <person name="Reed L.K."/>
            <person name="Reenan R."/>
            <person name="Reily A."/>
            <person name="Remington K.A."/>
            <person name="Rieger T.T."/>
            <person name="Ritchie M.G."/>
            <person name="Robin C."/>
            <person name="Rogers Y.H."/>
            <person name="Rohde C."/>
            <person name="Rozas J."/>
            <person name="Rubenfield M.J."/>
            <person name="Ruiz A."/>
            <person name="Russo S."/>
            <person name="Salzberg S.L."/>
            <person name="Sanchez-Gracia A."/>
            <person name="Saranga D.J."/>
            <person name="Sato H."/>
            <person name="Schaeffer S.W."/>
            <person name="Schatz M.C."/>
            <person name="Schlenke T."/>
            <person name="Schwartz R."/>
            <person name="Segarra C."/>
            <person name="Singh R.S."/>
            <person name="Sirot L."/>
            <person name="Sirota M."/>
            <person name="Sisneros N.B."/>
            <person name="Smith C.D."/>
            <person name="Smith T.F."/>
            <person name="Spieth J."/>
            <person name="Stage D.E."/>
            <person name="Stark A."/>
            <person name="Stephan W."/>
            <person name="Strausberg R.L."/>
            <person name="Strempel S."/>
            <person name="Sturgill D."/>
            <person name="Sutton G."/>
            <person name="Sutton G.G."/>
            <person name="Tao W."/>
            <person name="Teichmann S."/>
            <person name="Tobari Y.N."/>
            <person name="Tomimura Y."/>
            <person name="Tsolas J.M."/>
            <person name="Valente V.L."/>
            <person name="Venter E."/>
            <person name="Venter J.C."/>
            <person name="Vicario S."/>
            <person name="Vieira F.G."/>
            <person name="Vilella A.J."/>
            <person name="Villasante A."/>
            <person name="Walenz B."/>
            <person name="Wang J."/>
            <person name="Wasserman M."/>
            <person name="Watts T."/>
            <person name="Wilson D."/>
            <person name="Wilson R.K."/>
            <person name="Wing R.A."/>
            <person name="Wolfner M.F."/>
            <person name="Wong A."/>
            <person name="Wong G.K."/>
            <person name="Wu C.I."/>
            <person name="Wu G."/>
            <person name="Yamamoto D."/>
            <person name="Yang H.P."/>
            <person name="Yang S.P."/>
            <person name="Yorke J.A."/>
            <person name="Yoshida K."/>
            <person name="Zdobnov E."/>
            <person name="Zhang P."/>
            <person name="Zhang Y."/>
            <person name="Zimin A.V."/>
            <person name="Baldwin J."/>
            <person name="Abdouelleil A."/>
            <person name="Abdulkadir J."/>
            <person name="Abebe A."/>
            <person name="Abera B."/>
            <person name="Abreu J."/>
            <person name="Acer S.C."/>
            <person name="Aftuck L."/>
            <person name="Alexander A."/>
            <person name="An P."/>
            <person name="Anderson E."/>
            <person name="Anderson S."/>
            <person name="Arachi H."/>
            <person name="Azer M."/>
            <person name="Bachantsang P."/>
            <person name="Barry A."/>
            <person name="Bayul T."/>
            <person name="Berlin A."/>
            <person name="Bessette D."/>
            <person name="Bloom T."/>
            <person name="Blye J."/>
            <person name="Boguslavskiy L."/>
            <person name="Bonnet C."/>
            <person name="Boukhgalter B."/>
            <person name="Bourzgui I."/>
            <person name="Brown A."/>
            <person name="Cahill P."/>
            <person name="Channer S."/>
            <person name="Cheshatsang Y."/>
            <person name="Chuda L."/>
            <person name="Citroen M."/>
            <person name="Collymore A."/>
            <person name="Cooke P."/>
            <person name="Costello M."/>
            <person name="D'Aco K."/>
            <person name="Daza R."/>
            <person name="De Haan G."/>
            <person name="DeGray S."/>
            <person name="DeMaso C."/>
            <person name="Dhargay N."/>
            <person name="Dooley K."/>
            <person name="Dooley E."/>
            <person name="Doricent M."/>
            <person name="Dorje P."/>
            <person name="Dorjee K."/>
            <person name="Dupes A."/>
            <person name="Elong R."/>
            <person name="Falk J."/>
            <person name="Farina A."/>
            <person name="Faro S."/>
            <person name="Ferguson D."/>
            <person name="Fisher S."/>
            <person name="Foley C.D."/>
            <person name="Franke A."/>
            <person name="Friedrich D."/>
            <person name="Gadbois L."/>
            <person name="Gearin G."/>
            <person name="Gearin C.R."/>
            <person name="Giannoukos G."/>
            <person name="Goode T."/>
            <person name="Graham J."/>
            <person name="Grandbois E."/>
            <person name="Grewal S."/>
            <person name="Gyaltsen K."/>
            <person name="Hafez N."/>
            <person name="Hagos B."/>
            <person name="Hall J."/>
            <person name="Henson C."/>
            <person name="Hollinger A."/>
            <person name="Honan T."/>
            <person name="Huard M.D."/>
            <person name="Hughes L."/>
            <person name="Hurhula B."/>
            <person name="Husby M.E."/>
            <person name="Kamat A."/>
            <person name="Kanga B."/>
            <person name="Kashin S."/>
            <person name="Khazanovich D."/>
            <person name="Kisner P."/>
            <person name="Lance K."/>
            <person name="Lara M."/>
            <person name="Lee W."/>
            <person name="Lennon N."/>
            <person name="Letendre F."/>
            <person name="LeVine R."/>
            <person name="Lipovsky A."/>
            <person name="Liu X."/>
            <person name="Liu J."/>
            <person name="Liu S."/>
            <person name="Lokyitsang T."/>
            <person name="Lokyitsang Y."/>
            <person name="Lubonja R."/>
            <person name="Lui A."/>
            <person name="MacDonald P."/>
            <person name="Magnisalis V."/>
            <person name="Maru K."/>
            <person name="Matthews C."/>
            <person name="McCusker W."/>
            <person name="McDonough S."/>
            <person name="Mehta T."/>
            <person name="Meldrim J."/>
            <person name="Meneus L."/>
            <person name="Mihai O."/>
            <person name="Mihalev A."/>
            <person name="Mihova T."/>
            <person name="Mittelman R."/>
            <person name="Mlenga V."/>
            <person name="Montmayeur A."/>
            <person name="Mulrain L."/>
            <person name="Navidi A."/>
            <person name="Naylor J."/>
            <person name="Negash T."/>
            <person name="Nguyen T."/>
            <person name="Nguyen N."/>
            <person name="Nicol R."/>
            <person name="Norbu C."/>
            <person name="Norbu N."/>
            <person name="Novod N."/>
            <person name="O'Neill B."/>
            <person name="Osman S."/>
            <person name="Markiewicz E."/>
            <person name="Oyono O.L."/>
            <person name="Patti C."/>
            <person name="Phunkhang P."/>
            <person name="Pierre F."/>
            <person name="Priest M."/>
            <person name="Raghuraman S."/>
            <person name="Rege F."/>
            <person name="Reyes R."/>
            <person name="Rise C."/>
            <person name="Rogov P."/>
            <person name="Ross K."/>
            <person name="Ryan E."/>
            <person name="Settipalli S."/>
            <person name="Shea T."/>
            <person name="Sherpa N."/>
            <person name="Shi L."/>
            <person name="Shih D."/>
            <person name="Sparrow T."/>
            <person name="Spaulding J."/>
            <person name="Stalker J."/>
            <person name="Stange-Thomann N."/>
            <person name="Stavropoulos S."/>
            <person name="Stone C."/>
            <person name="Strader C."/>
            <person name="Tesfaye S."/>
            <person name="Thomson T."/>
            <person name="Thoulutsang Y."/>
            <person name="Thoulutsang D."/>
            <person name="Topham K."/>
            <person name="Topping I."/>
            <person name="Tsamla T."/>
            <person name="Vassiliev H."/>
            <person name="Vo A."/>
            <person name="Wangchuk T."/>
            <person name="Wangdi T."/>
            <person name="Weiand M."/>
            <person name="Wilkinson J."/>
            <person name="Wilson A."/>
            <person name="Yadav S."/>
            <person name="Young G."/>
            <person name="Yu Q."/>
            <person name="Zembek L."/>
            <person name="Zhong D."/>
            <person name="Zimmer A."/>
            <person name="Zwirko Z."/>
            <person name="Jaffe D.B."/>
            <person name="Alvarez P."/>
            <person name="Brockman W."/>
            <person name="Butler J."/>
            <person name="Chin C."/>
            <person name="Gnerre S."/>
            <person name="Grabherr M."/>
            <person name="Kleber M."/>
            <person name="Mauceli E."/>
            <person name="MacCallum I."/>
        </authorList>
    </citation>
    <scope>NUCLEOTIDE SEQUENCE [LARGE SCALE GENOMIC DNA]</scope>
    <source>
        <strain evidence="6">Rob3c / Tucson 14021-0248.25</strain>
    </source>
</reference>
<evidence type="ECO:0000256" key="1">
    <source>
        <dbReference type="ARBA" id="ARBA00023157"/>
    </source>
</evidence>
<comment type="similarity">
    <text evidence="2">Belongs to the peptidase S1 family. CLIP subfamily.</text>
</comment>
<dbReference type="PhylomeDB" id="B4HXS4"/>
<feature type="domain" description="Peptidase S1" evidence="4">
    <location>
        <begin position="100"/>
        <end position="343"/>
    </location>
</feature>
<feature type="signal peptide" evidence="3">
    <location>
        <begin position="1"/>
        <end position="22"/>
    </location>
</feature>
<evidence type="ECO:0000259" key="4">
    <source>
        <dbReference type="PROSITE" id="PS50240"/>
    </source>
</evidence>
<dbReference type="InterPro" id="IPR009003">
    <property type="entry name" value="Peptidase_S1_PA"/>
</dbReference>
<dbReference type="EMBL" id="CH480818">
    <property type="protein sequence ID" value="EDW51854.1"/>
    <property type="molecule type" value="Genomic_DNA"/>
</dbReference>
<dbReference type="PROSITE" id="PS50240">
    <property type="entry name" value="TRYPSIN_DOM"/>
    <property type="match status" value="1"/>
</dbReference>
<dbReference type="Pfam" id="PF00089">
    <property type="entry name" value="Trypsin"/>
    <property type="match status" value="1"/>
</dbReference>
<dbReference type="HOGENOM" id="CLU_006842_0_3_1"/>
<dbReference type="InterPro" id="IPR043504">
    <property type="entry name" value="Peptidase_S1_PA_chymotrypsin"/>
</dbReference>
<dbReference type="KEGG" id="dse:6611386"/>
<keyword evidence="3" id="KW-0732">Signal</keyword>
<protein>
    <submittedName>
        <fullName evidence="5">GM16118</fullName>
    </submittedName>
</protein>
<dbReference type="Gene3D" id="2.40.10.10">
    <property type="entry name" value="Trypsin-like serine proteases"/>
    <property type="match status" value="2"/>
</dbReference>
<dbReference type="InterPro" id="IPR001254">
    <property type="entry name" value="Trypsin_dom"/>
</dbReference>
<dbReference type="GO" id="GO:0006508">
    <property type="term" value="P:proteolysis"/>
    <property type="evidence" value="ECO:0007669"/>
    <property type="project" value="InterPro"/>
</dbReference>
<dbReference type="SMR" id="B4HXS4"/>
<name>B4HXS4_DROSE</name>
<dbReference type="SUPFAM" id="SSF50494">
    <property type="entry name" value="Trypsin-like serine proteases"/>
    <property type="match status" value="1"/>
</dbReference>